<protein>
    <submittedName>
        <fullName evidence="1">Uncharacterized protein</fullName>
    </submittedName>
</protein>
<keyword evidence="2" id="KW-1185">Reference proteome</keyword>
<evidence type="ECO:0000313" key="1">
    <source>
        <dbReference type="EMBL" id="AGT42690.1"/>
    </source>
</evidence>
<proteinExistence type="predicted"/>
<dbReference type="STRING" id="1291379.TPE_0194"/>
<organism evidence="1 2">
    <name type="scientific">Treponema pedis str. T A4</name>
    <dbReference type="NCBI Taxonomy" id="1291379"/>
    <lineage>
        <taxon>Bacteria</taxon>
        <taxon>Pseudomonadati</taxon>
        <taxon>Spirochaetota</taxon>
        <taxon>Spirochaetia</taxon>
        <taxon>Spirochaetales</taxon>
        <taxon>Treponemataceae</taxon>
        <taxon>Treponema</taxon>
    </lineage>
</organism>
<dbReference type="AlphaFoldDB" id="S5ZRN3"/>
<sequence length="71" mass="8355">MYKFEILVFTDVIEIQNEFFEYDITSIKESTAVFKNSEFINCDIETYLSKRVIACIPDYDKVISDVSILKK</sequence>
<evidence type="ECO:0000313" key="2">
    <source>
        <dbReference type="Proteomes" id="UP000015620"/>
    </source>
</evidence>
<dbReference type="Proteomes" id="UP000015620">
    <property type="component" value="Chromosome"/>
</dbReference>
<dbReference type="HOGENOM" id="CLU_2738858_0_0_12"/>
<reference evidence="1 2" key="1">
    <citation type="journal article" date="2013" name="PLoS ONE">
        <title>Genome-Wide Relatedness of Treponema pedis, from Gingiva and Necrotic Skin Lesions of Pigs, with the Human Oral Pathogen Treponema denticola.</title>
        <authorList>
            <person name="Svartstrom O."/>
            <person name="Mushtaq M."/>
            <person name="Pringle M."/>
            <person name="Segerman B."/>
        </authorList>
    </citation>
    <scope>NUCLEOTIDE SEQUENCE [LARGE SCALE GENOMIC DNA]</scope>
    <source>
        <strain evidence="1">T A4</strain>
    </source>
</reference>
<name>S5ZRN3_9SPIR</name>
<gene>
    <name evidence="1" type="ORF">TPE_0194</name>
</gene>
<accession>S5ZRN3</accession>
<dbReference type="EMBL" id="CP004120">
    <property type="protein sequence ID" value="AGT42690.1"/>
    <property type="molecule type" value="Genomic_DNA"/>
</dbReference>
<dbReference type="KEGG" id="tped:TPE_0194"/>
<dbReference type="PATRIC" id="fig|1291379.3.peg.190"/>